<feature type="compositionally biased region" description="Low complexity" evidence="1">
    <location>
        <begin position="999"/>
        <end position="1017"/>
    </location>
</feature>
<feature type="region of interest" description="Disordered" evidence="1">
    <location>
        <begin position="1093"/>
        <end position="1130"/>
    </location>
</feature>
<protein>
    <recommendedName>
        <fullName evidence="4">RAP domain-containing protein</fullName>
    </recommendedName>
</protein>
<keyword evidence="3" id="KW-1185">Reference proteome</keyword>
<dbReference type="Proteomes" id="UP000751190">
    <property type="component" value="Unassembled WGS sequence"/>
</dbReference>
<feature type="compositionally biased region" description="Low complexity" evidence="1">
    <location>
        <begin position="1093"/>
        <end position="1119"/>
    </location>
</feature>
<feature type="compositionally biased region" description="Basic and acidic residues" evidence="1">
    <location>
        <begin position="490"/>
        <end position="509"/>
    </location>
</feature>
<dbReference type="AlphaFoldDB" id="A0A8J5X9G6"/>
<sequence>MACIPRLQQRRCLRSALLGSRAASSARPWVARLSDVPPLRSERTASRWEAWPDAPAEPASRALCESARARGEVRKLVSAAREPSAILALCDTRRGALDLTTVELALQKLVHAHGRAALQPHGGRDDAAAGDRLRSLVDALCAQLVAAEHAQADGPSGSAEPAATHTSFLDRATPAGSLRGEEPAEPAAPHGERLRRLVACTQAVVALGGAQAVRARILPLLEPVARRGAHALDDESAISLLWVGTRAGAHGAPLFHSLSALLLARADGLPPRALATLAWSTAGAPLVPAARAPAVRALARAVAARARDAPAEWRVEDVTTCAAALWRARGHAGAELAVDGVNAALRALARVACPCIGDGAARAVCAPADRGGSPTDARVSQCAACPLDDARARDLVQLFQVFSWALAAARTPPPAGAHVNEHEHTLGEAADVHAHADAADGGGDSFVDVLLSLAPRIARGAARLSPGGLVTALRSAVRFASVSRRVETSRSFSTRERAAGGAHDGDERSSVTTAERSAAVHDATASVVLALSAVAARVAPNAPATALASLAQLLTDGEVLALEATARATHASSHGGPRAALEPSGLRALGEARSAIVAAADARAVTLVTGSSGATLASLAQAFAPLPMRAPALVRALSSELRARAHELAPAELISAALAMSTCAAVREPRGAAAASRAAAHAVGGARARADALDAARRGAIGASAPAAAVGAGGGANGADAGGQGGALGLFDPGALGLFDPALFVALARAATSSRCAGYDARMCARLASAFARADCYDARLFRLLARRALGGVRELSAEELRTLAWAYAHVRARAPPLFEVIASAARAHVAAGRLESAADRLHLLLSMAVHCAQAPDNAQQKALAGEVWPGLCATRATSELELVKHRLTGALLAAAGALSAERAARPRALAPDAVRLQRERKNARAENFSALLARHGWRHNAEVPAIRGTVRVDLAHEQTRVALELDGPHHFVIDLSLLPPPPLVLSARASDAPARAGPAGEPSQPAEQQPPAEQPLAYPPPSAAELRELRSAAWRHNGFTDATQRLLVGHGWAVHRLAWWQLERAAASAGGDEGLGERLAAQLLERASGAAARGAGSRAHGADARSSTVVGAEELLSGPSGGGGWADST</sequence>
<organism evidence="2 3">
    <name type="scientific">Diacronema lutheri</name>
    <name type="common">Unicellular marine alga</name>
    <name type="synonym">Monochrysis lutheri</name>
    <dbReference type="NCBI Taxonomy" id="2081491"/>
    <lineage>
        <taxon>Eukaryota</taxon>
        <taxon>Haptista</taxon>
        <taxon>Haptophyta</taxon>
        <taxon>Pavlovophyceae</taxon>
        <taxon>Pavlovales</taxon>
        <taxon>Pavlovaceae</taxon>
        <taxon>Diacronema</taxon>
    </lineage>
</organism>
<reference evidence="2" key="1">
    <citation type="submission" date="2021-05" db="EMBL/GenBank/DDBJ databases">
        <title>The genome of the haptophyte Pavlova lutheri (Diacronema luteri, Pavlovales) - a model for lipid biosynthesis in eukaryotic algae.</title>
        <authorList>
            <person name="Hulatt C.J."/>
            <person name="Posewitz M.C."/>
        </authorList>
    </citation>
    <scope>NUCLEOTIDE SEQUENCE</scope>
    <source>
        <strain evidence="2">NIVA-4/92</strain>
    </source>
</reference>
<gene>
    <name evidence="2" type="ORF">KFE25_005704</name>
</gene>
<accession>A0A8J5X9G6</accession>
<feature type="region of interest" description="Disordered" evidence="1">
    <location>
        <begin position="490"/>
        <end position="516"/>
    </location>
</feature>
<proteinExistence type="predicted"/>
<dbReference type="EMBL" id="JAGTXO010000043">
    <property type="protein sequence ID" value="KAG8459193.1"/>
    <property type="molecule type" value="Genomic_DNA"/>
</dbReference>
<feature type="region of interest" description="Disordered" evidence="1">
    <location>
        <begin position="990"/>
        <end position="1021"/>
    </location>
</feature>
<evidence type="ECO:0000256" key="1">
    <source>
        <dbReference type="SAM" id="MobiDB-lite"/>
    </source>
</evidence>
<name>A0A8J5X9G6_DIALT</name>
<evidence type="ECO:0000313" key="2">
    <source>
        <dbReference type="EMBL" id="KAG8459193.1"/>
    </source>
</evidence>
<evidence type="ECO:0000313" key="3">
    <source>
        <dbReference type="Proteomes" id="UP000751190"/>
    </source>
</evidence>
<comment type="caution">
    <text evidence="2">The sequence shown here is derived from an EMBL/GenBank/DDBJ whole genome shotgun (WGS) entry which is preliminary data.</text>
</comment>
<evidence type="ECO:0008006" key="4">
    <source>
        <dbReference type="Google" id="ProtNLM"/>
    </source>
</evidence>
<dbReference type="OrthoDB" id="385235at2759"/>
<feature type="compositionally biased region" description="Gly residues" evidence="1">
    <location>
        <begin position="1120"/>
        <end position="1130"/>
    </location>
</feature>